<comment type="function">
    <text evidence="5">Removes the pyruvyl group from chorismate, with concomitant aromatization of the ring, to provide 4-hydroxybenzoate (4HB) for the ubiquinone pathway.</text>
</comment>
<evidence type="ECO:0000256" key="5">
    <source>
        <dbReference type="HAMAP-Rule" id="MF_01632"/>
    </source>
</evidence>
<evidence type="ECO:0000313" key="6">
    <source>
        <dbReference type="EMBL" id="PPA74084.1"/>
    </source>
</evidence>
<dbReference type="Proteomes" id="UP000239990">
    <property type="component" value="Unassembled WGS sequence"/>
</dbReference>
<dbReference type="GO" id="GO:0042866">
    <property type="term" value="P:pyruvate biosynthetic process"/>
    <property type="evidence" value="ECO:0007669"/>
    <property type="project" value="UniProtKB-UniRule"/>
</dbReference>
<dbReference type="RefSeq" id="WP_046806414.1">
    <property type="nucleotide sequence ID" value="NZ_PREU01000011.1"/>
</dbReference>
<reference evidence="6 7" key="1">
    <citation type="submission" date="2018-02" db="EMBL/GenBank/DDBJ databases">
        <title>Draft Genome of Achromobacter spanius stain 6.</title>
        <authorList>
            <person name="Gunasekera T.S."/>
            <person name="Radwan O."/>
            <person name="Ruiz O.N."/>
        </authorList>
    </citation>
    <scope>NUCLEOTIDE SEQUENCE [LARGE SCALE GENOMIC DNA]</scope>
    <source>
        <strain evidence="6 7">6</strain>
    </source>
</reference>
<comment type="similarity">
    <text evidence="5">Belongs to the UbiC family.</text>
</comment>
<dbReference type="GO" id="GO:0006744">
    <property type="term" value="P:ubiquinone biosynthetic process"/>
    <property type="evidence" value="ECO:0007669"/>
    <property type="project" value="UniProtKB-UniRule"/>
</dbReference>
<keyword evidence="1 5" id="KW-0963">Cytoplasm</keyword>
<comment type="caution">
    <text evidence="6">The sequence shown here is derived from an EMBL/GenBank/DDBJ whole genome shotgun (WGS) entry which is preliminary data.</text>
</comment>
<evidence type="ECO:0000256" key="3">
    <source>
        <dbReference type="ARBA" id="ARBA00023239"/>
    </source>
</evidence>
<comment type="caution">
    <text evidence="5">Lacks conserved residue(s) required for the propagation of feature annotation.</text>
</comment>
<proteinExistence type="inferred from homology"/>
<feature type="binding site" evidence="5">
    <location>
        <position position="78"/>
    </location>
    <ligand>
        <name>substrate</name>
    </ligand>
</feature>
<dbReference type="UniPathway" id="UPA00232"/>
<dbReference type="GO" id="GO:0008813">
    <property type="term" value="F:chorismate lyase activity"/>
    <property type="evidence" value="ECO:0007669"/>
    <property type="project" value="UniProtKB-UniRule"/>
</dbReference>
<sequence length="206" mass="22743">MMKPAAHLPPLAPGWLAVAPPVLPPAMRHWLFRPGALTAGLRQVGQVRLRVLAEYADGAPPDEARAMGIAPGSPVWIREVLMSVNGVDSVPARSLTPLRASHGAWQGMRRLLTRPLADMLYHDSTVIRSRFACRRLASPVPFYATARDVLPTDGHSQDAHRVWARRSVFWRQGQPLLVAECFLPGFWDVIAGQPTPPLVPHQRTAR</sequence>
<dbReference type="EMBL" id="PREU01000011">
    <property type="protein sequence ID" value="PPA74084.1"/>
    <property type="molecule type" value="Genomic_DNA"/>
</dbReference>
<dbReference type="AlphaFoldDB" id="A0A2S5GMB6"/>
<keyword evidence="2 5" id="KW-0831">Ubiquinone biosynthesis</keyword>
<gene>
    <name evidence="5" type="primary">ubiC</name>
    <name evidence="6" type="ORF">C4E15_22270</name>
</gene>
<comment type="subcellular location">
    <subcellularLocation>
        <location evidence="5">Cytoplasm</location>
    </subcellularLocation>
</comment>
<evidence type="ECO:0000313" key="7">
    <source>
        <dbReference type="Proteomes" id="UP000239990"/>
    </source>
</evidence>
<dbReference type="PANTHER" id="PTHR38683:SF1">
    <property type="entry name" value="CHORISMATE PYRUVATE-LYASE"/>
    <property type="match status" value="1"/>
</dbReference>
<dbReference type="InterPro" id="IPR028978">
    <property type="entry name" value="Chorismate_lyase_/UTRA_dom_sf"/>
</dbReference>
<comment type="pathway">
    <text evidence="5">Cofactor biosynthesis; ubiquinone biosynthesis.</text>
</comment>
<dbReference type="SUPFAM" id="SSF64288">
    <property type="entry name" value="Chorismate lyase-like"/>
    <property type="match status" value="1"/>
</dbReference>
<dbReference type="EC" id="4.1.3.40" evidence="5"/>
<dbReference type="InterPro" id="IPR007440">
    <property type="entry name" value="Chorismate--pyruvate_lyase"/>
</dbReference>
<dbReference type="GO" id="GO:0005829">
    <property type="term" value="C:cytosol"/>
    <property type="evidence" value="ECO:0007669"/>
    <property type="project" value="TreeGrafter"/>
</dbReference>
<feature type="binding site" evidence="5">
    <location>
        <position position="116"/>
    </location>
    <ligand>
        <name>substrate</name>
    </ligand>
</feature>
<dbReference type="OrthoDB" id="8606430at2"/>
<organism evidence="6 7">
    <name type="scientific">Achromobacter spanius</name>
    <dbReference type="NCBI Taxonomy" id="217203"/>
    <lineage>
        <taxon>Bacteria</taxon>
        <taxon>Pseudomonadati</taxon>
        <taxon>Pseudomonadota</taxon>
        <taxon>Betaproteobacteria</taxon>
        <taxon>Burkholderiales</taxon>
        <taxon>Alcaligenaceae</taxon>
        <taxon>Achromobacter</taxon>
    </lineage>
</organism>
<dbReference type="HAMAP" id="MF_01632">
    <property type="entry name" value="UbiC"/>
    <property type="match status" value="1"/>
</dbReference>
<keyword evidence="4 5" id="KW-0670">Pyruvate</keyword>
<name>A0A2S5GMB6_9BURK</name>
<dbReference type="Gene3D" id="3.40.1410.10">
    <property type="entry name" value="Chorismate lyase-like"/>
    <property type="match status" value="1"/>
</dbReference>
<evidence type="ECO:0000256" key="1">
    <source>
        <dbReference type="ARBA" id="ARBA00022490"/>
    </source>
</evidence>
<dbReference type="Pfam" id="PF04345">
    <property type="entry name" value="Chor_lyase"/>
    <property type="match status" value="1"/>
</dbReference>
<accession>A0A2S5GMB6</accession>
<evidence type="ECO:0000256" key="2">
    <source>
        <dbReference type="ARBA" id="ARBA00022688"/>
    </source>
</evidence>
<dbReference type="PANTHER" id="PTHR38683">
    <property type="entry name" value="CHORISMATE PYRUVATE-LYASE"/>
    <property type="match status" value="1"/>
</dbReference>
<keyword evidence="3 5" id="KW-0456">Lyase</keyword>
<evidence type="ECO:0000256" key="4">
    <source>
        <dbReference type="ARBA" id="ARBA00023317"/>
    </source>
</evidence>
<feature type="binding site" evidence="5">
    <location>
        <position position="180"/>
    </location>
    <ligand>
        <name>substrate</name>
    </ligand>
</feature>
<protein>
    <recommendedName>
        <fullName evidence="5">Probable chorismate pyruvate-lyase</fullName>
        <shortName evidence="5">CL</shortName>
        <shortName evidence="5">CPL</shortName>
        <ecNumber evidence="5">4.1.3.40</ecNumber>
    </recommendedName>
</protein>
<comment type="catalytic activity">
    <reaction evidence="5">
        <text>chorismate = 4-hydroxybenzoate + pyruvate</text>
        <dbReference type="Rhea" id="RHEA:16505"/>
        <dbReference type="ChEBI" id="CHEBI:15361"/>
        <dbReference type="ChEBI" id="CHEBI:17879"/>
        <dbReference type="ChEBI" id="CHEBI:29748"/>
        <dbReference type="EC" id="4.1.3.40"/>
    </reaction>
</comment>